<feature type="region of interest" description="Disordered" evidence="1">
    <location>
        <begin position="378"/>
        <end position="404"/>
    </location>
</feature>
<feature type="compositionally biased region" description="Polar residues" evidence="1">
    <location>
        <begin position="192"/>
        <end position="205"/>
    </location>
</feature>
<reference evidence="3" key="1">
    <citation type="submission" date="2025-08" db="UniProtKB">
        <authorList>
            <consortium name="RefSeq"/>
        </authorList>
    </citation>
    <scope>IDENTIFICATION</scope>
    <source>
        <strain evidence="3">11010-0011.00</strain>
        <tissue evidence="3">Whole body</tissue>
    </source>
</reference>
<accession>A0A6J2U6L1</accession>
<sequence>MPMPLPAVTTSAMRQHRSSMYQQHTFLDRQRGAVTDVIFQEHVSQSSWAMTTPQQPIFMHIPAACPAPPPPPPAPPGYSFMPTGYMASGGQYFGAVPGSMNGGYSQMYASSRSSTTTSCNMPGGGGVYMPAAYVPPPAQYYANQPAFKQSCDASTQADLISGAPPLMKLNQTATTSSTASSYVLENAEESEYVSTSSQTNSSTGIENGGGDGLNALQSVRRNSEVTLPQQRLLDITRVSLYGSEIAEKLANTHRNRPCFKKIDTLCARLKQDLLRPDGVLPNINSQGIAWAVKDFIFVFTRIINAWVILRGYVYNTPEGLNKIKDELPRGFMTVFDGWQCGTLLLIEMIIKSFVNLDDLLQKQKNSFSKCDANNNNNNSSTFNSINNNKTNVSANSSDSSTLGNTLGAAVQPTSITSNAQSSPKEAATMELGTSSIPDGSSTTNLMQKSKSSQNLNYLYTMIENSEERQRSVDANGTYLKTGTYTPLKKESKLDKHDYGKHPELPTCMPVKQHETNITYENWQSLPPEPSKQEAYPMQEVHKQTPQRRHADVSTYINPFSIVGREITRSLLDFSERLLELQSTERFFEKQFTRNYYPDLFLRCHQEFIDLRSIIMRCENGVYHHVHEAIHDVRRISYVVRNYLKVFNNEDLRHYIDIYDQVVNEMLSQPPHLPYQYDHITGRPGEKLFNYEI</sequence>
<evidence type="ECO:0000313" key="2">
    <source>
        <dbReference type="Proteomes" id="UP000504634"/>
    </source>
</evidence>
<feature type="region of interest" description="Disordered" evidence="1">
    <location>
        <begin position="191"/>
        <end position="213"/>
    </location>
</feature>
<gene>
    <name evidence="3" type="primary">LOC115631387</name>
</gene>
<name>A0A6J2U6L1_DROLE</name>
<dbReference type="GeneID" id="115631387"/>
<feature type="compositionally biased region" description="Low complexity" evidence="1">
    <location>
        <begin position="378"/>
        <end position="397"/>
    </location>
</feature>
<organism evidence="2 3">
    <name type="scientific">Drosophila lebanonensis</name>
    <name type="common">Fruit fly</name>
    <name type="synonym">Scaptodrosophila lebanonensis</name>
    <dbReference type="NCBI Taxonomy" id="7225"/>
    <lineage>
        <taxon>Eukaryota</taxon>
        <taxon>Metazoa</taxon>
        <taxon>Ecdysozoa</taxon>
        <taxon>Arthropoda</taxon>
        <taxon>Hexapoda</taxon>
        <taxon>Insecta</taxon>
        <taxon>Pterygota</taxon>
        <taxon>Neoptera</taxon>
        <taxon>Endopterygota</taxon>
        <taxon>Diptera</taxon>
        <taxon>Brachycera</taxon>
        <taxon>Muscomorpha</taxon>
        <taxon>Ephydroidea</taxon>
        <taxon>Drosophilidae</taxon>
        <taxon>Scaptodrosophila</taxon>
    </lineage>
</organism>
<dbReference type="OrthoDB" id="1742084at2759"/>
<evidence type="ECO:0000256" key="1">
    <source>
        <dbReference type="SAM" id="MobiDB-lite"/>
    </source>
</evidence>
<dbReference type="RefSeq" id="XP_030383969.1">
    <property type="nucleotide sequence ID" value="XM_030528109.1"/>
</dbReference>
<evidence type="ECO:0000313" key="3">
    <source>
        <dbReference type="RefSeq" id="XP_030383969.1"/>
    </source>
</evidence>
<dbReference type="AlphaFoldDB" id="A0A6J2U6L1"/>
<proteinExistence type="predicted"/>
<keyword evidence="2" id="KW-1185">Reference proteome</keyword>
<dbReference type="Proteomes" id="UP000504634">
    <property type="component" value="Unplaced"/>
</dbReference>
<protein>
    <submittedName>
        <fullName evidence="3">Protein mitoshell</fullName>
    </submittedName>
</protein>
<dbReference type="CTD" id="34141"/>